<protein>
    <submittedName>
        <fullName evidence="1">Kynurenine formamidase</fullName>
    </submittedName>
</protein>
<name>A0A7X5YH94_9CAUL</name>
<keyword evidence="2" id="KW-1185">Reference proteome</keyword>
<proteinExistence type="predicted"/>
<dbReference type="InterPro" id="IPR007325">
    <property type="entry name" value="KFase/CYL"/>
</dbReference>
<dbReference type="Gene3D" id="3.50.30.50">
    <property type="entry name" value="Putative cyclase"/>
    <property type="match status" value="1"/>
</dbReference>
<dbReference type="GO" id="GO:0019441">
    <property type="term" value="P:L-tryptophan catabolic process to kynurenine"/>
    <property type="evidence" value="ECO:0007669"/>
    <property type="project" value="InterPro"/>
</dbReference>
<evidence type="ECO:0000313" key="2">
    <source>
        <dbReference type="Proteomes" id="UP000587415"/>
    </source>
</evidence>
<dbReference type="EMBL" id="JAATJM010000001">
    <property type="protein sequence ID" value="NJC39897.1"/>
    <property type="molecule type" value="Genomic_DNA"/>
</dbReference>
<dbReference type="PANTHER" id="PTHR31118:SF32">
    <property type="entry name" value="KYNURENINE FORMAMIDASE"/>
    <property type="match status" value="1"/>
</dbReference>
<organism evidence="1 2">
    <name type="scientific">Brevundimonas alba</name>
    <dbReference type="NCBI Taxonomy" id="74314"/>
    <lineage>
        <taxon>Bacteria</taxon>
        <taxon>Pseudomonadati</taxon>
        <taxon>Pseudomonadota</taxon>
        <taxon>Alphaproteobacteria</taxon>
        <taxon>Caulobacterales</taxon>
        <taxon>Caulobacteraceae</taxon>
        <taxon>Brevundimonas</taxon>
    </lineage>
</organism>
<accession>A0A7X5YH94</accession>
<dbReference type="RefSeq" id="WP_168044828.1">
    <property type="nucleotide sequence ID" value="NZ_JAATJM010000001.1"/>
</dbReference>
<dbReference type="Pfam" id="PF04199">
    <property type="entry name" value="Cyclase"/>
    <property type="match status" value="1"/>
</dbReference>
<dbReference type="PANTHER" id="PTHR31118">
    <property type="entry name" value="CYCLASE-LIKE PROTEIN 2"/>
    <property type="match status" value="1"/>
</dbReference>
<dbReference type="SUPFAM" id="SSF102198">
    <property type="entry name" value="Putative cyclase"/>
    <property type="match status" value="1"/>
</dbReference>
<evidence type="ECO:0000313" key="1">
    <source>
        <dbReference type="EMBL" id="NJC39897.1"/>
    </source>
</evidence>
<dbReference type="InterPro" id="IPR037175">
    <property type="entry name" value="KFase_sf"/>
</dbReference>
<dbReference type="AlphaFoldDB" id="A0A7X5YH94"/>
<dbReference type="GO" id="GO:0004061">
    <property type="term" value="F:arylformamidase activity"/>
    <property type="evidence" value="ECO:0007669"/>
    <property type="project" value="InterPro"/>
</dbReference>
<dbReference type="Proteomes" id="UP000587415">
    <property type="component" value="Unassembled WGS sequence"/>
</dbReference>
<reference evidence="1 2" key="1">
    <citation type="submission" date="2020-03" db="EMBL/GenBank/DDBJ databases">
        <title>Genomic Encyclopedia of Type Strains, Phase IV (KMG-IV): sequencing the most valuable type-strain genomes for metagenomic binning, comparative biology and taxonomic classification.</title>
        <authorList>
            <person name="Goeker M."/>
        </authorList>
    </citation>
    <scope>NUCLEOTIDE SEQUENCE [LARGE SCALE GENOMIC DNA]</scope>
    <source>
        <strain evidence="1 2">DSM 4736</strain>
    </source>
</reference>
<sequence length="216" mass="23619">MPLIDLSHTIEAGMVTYKGLPAPLVCDHLSREASRANYDPGTEFQIGRIEMVGNTGTYLDTPFHRYADGEDLSDVGLERVAALPGIVIRAEGLQAVDRDRFEGLDLRGRAVLVHTGWARHWRTDAYFEDHPFLSEAVAAFLVEAGAALVGIDSHNIDDTRTRARPAHTLLLGAGTPICEHMRGLELLPDDGFRFTAAPPKLKAFGTFPVRAFAEIG</sequence>
<gene>
    <name evidence="1" type="ORF">GGQ87_000155</name>
</gene>
<comment type="caution">
    <text evidence="1">The sequence shown here is derived from an EMBL/GenBank/DDBJ whole genome shotgun (WGS) entry which is preliminary data.</text>
</comment>